<dbReference type="GO" id="GO:0016491">
    <property type="term" value="F:oxidoreductase activity"/>
    <property type="evidence" value="ECO:0007669"/>
    <property type="project" value="InterPro"/>
</dbReference>
<reference evidence="2" key="1">
    <citation type="submission" date="2014-09" db="EMBL/GenBank/DDBJ databases">
        <authorList>
            <person name="Magalhaes I.L.F."/>
            <person name="Oliveira U."/>
            <person name="Santos F.R."/>
            <person name="Vidigal T.H.D.A."/>
            <person name="Brescovit A.D."/>
            <person name="Santos A.J."/>
        </authorList>
    </citation>
    <scope>NUCLEOTIDE SEQUENCE</scope>
    <source>
        <tissue evidence="2">Shoot tissue taken approximately 20 cm above the soil surface</tissue>
    </source>
</reference>
<dbReference type="InterPro" id="IPR036884">
    <property type="entry name" value="2Fe-2S-bd_dom_sf"/>
</dbReference>
<sequence length="102" mass="11132">MVSCYDRTTKKSLHFAINACLAPLYSVEGMHIITVEGIGDRQRGLHPVQECLANAHGSQCGFCTPGFVMSMYALLRSSKDLLKTRLKTALQAICVSVLATDQ</sequence>
<dbReference type="InterPro" id="IPR016208">
    <property type="entry name" value="Ald_Oxase/xanthine_DH-like"/>
</dbReference>
<dbReference type="EMBL" id="GBRH01214583">
    <property type="protein sequence ID" value="JAD83312.1"/>
    <property type="molecule type" value="Transcribed_RNA"/>
</dbReference>
<dbReference type="SUPFAM" id="SSF47741">
    <property type="entry name" value="CO dehydrogenase ISP C-domain like"/>
    <property type="match status" value="1"/>
</dbReference>
<feature type="domain" description="[2Fe-2S]-binding" evidence="1">
    <location>
        <begin position="34"/>
        <end position="94"/>
    </location>
</feature>
<organism evidence="2">
    <name type="scientific">Arundo donax</name>
    <name type="common">Giant reed</name>
    <name type="synonym">Donax arundinaceus</name>
    <dbReference type="NCBI Taxonomy" id="35708"/>
    <lineage>
        <taxon>Eukaryota</taxon>
        <taxon>Viridiplantae</taxon>
        <taxon>Streptophyta</taxon>
        <taxon>Embryophyta</taxon>
        <taxon>Tracheophyta</taxon>
        <taxon>Spermatophyta</taxon>
        <taxon>Magnoliopsida</taxon>
        <taxon>Liliopsida</taxon>
        <taxon>Poales</taxon>
        <taxon>Poaceae</taxon>
        <taxon>PACMAD clade</taxon>
        <taxon>Arundinoideae</taxon>
        <taxon>Arundineae</taxon>
        <taxon>Arundo</taxon>
    </lineage>
</organism>
<name>A0A0A9DHN8_ARUDO</name>
<dbReference type="Gene3D" id="3.10.20.30">
    <property type="match status" value="1"/>
</dbReference>
<dbReference type="PANTHER" id="PTHR45444:SF3">
    <property type="entry name" value="XANTHINE DEHYDROGENASE"/>
    <property type="match status" value="1"/>
</dbReference>
<dbReference type="InterPro" id="IPR002888">
    <property type="entry name" value="2Fe-2S-bd"/>
</dbReference>
<proteinExistence type="predicted"/>
<dbReference type="AlphaFoldDB" id="A0A0A9DHN8"/>
<protein>
    <recommendedName>
        <fullName evidence="1">[2Fe-2S]-binding domain-containing protein</fullName>
    </recommendedName>
</protein>
<reference evidence="2" key="2">
    <citation type="journal article" date="2015" name="Data Brief">
        <title>Shoot transcriptome of the giant reed, Arundo donax.</title>
        <authorList>
            <person name="Barrero R.A."/>
            <person name="Guerrero F.D."/>
            <person name="Moolhuijzen P."/>
            <person name="Goolsby J.A."/>
            <person name="Tidwell J."/>
            <person name="Bellgard S.E."/>
            <person name="Bellgard M.I."/>
        </authorList>
    </citation>
    <scope>NUCLEOTIDE SEQUENCE</scope>
    <source>
        <tissue evidence="2">Shoot tissue taken approximately 20 cm above the soil surface</tissue>
    </source>
</reference>
<dbReference type="PANTHER" id="PTHR45444">
    <property type="entry name" value="XANTHINE DEHYDROGENASE"/>
    <property type="match status" value="1"/>
</dbReference>
<dbReference type="Gene3D" id="1.10.150.120">
    <property type="entry name" value="[2Fe-2S]-binding domain"/>
    <property type="match status" value="1"/>
</dbReference>
<accession>A0A0A9DHN8</accession>
<dbReference type="GO" id="GO:0005506">
    <property type="term" value="F:iron ion binding"/>
    <property type="evidence" value="ECO:0007669"/>
    <property type="project" value="InterPro"/>
</dbReference>
<dbReference type="Pfam" id="PF01799">
    <property type="entry name" value="Fer2_2"/>
    <property type="match status" value="1"/>
</dbReference>
<dbReference type="InterPro" id="IPR012675">
    <property type="entry name" value="Beta-grasp_dom_sf"/>
</dbReference>
<evidence type="ECO:0000313" key="2">
    <source>
        <dbReference type="EMBL" id="JAD83312.1"/>
    </source>
</evidence>
<evidence type="ECO:0000259" key="1">
    <source>
        <dbReference type="Pfam" id="PF01799"/>
    </source>
</evidence>